<dbReference type="Proteomes" id="UP001530377">
    <property type="component" value="Unassembled WGS sequence"/>
</dbReference>
<evidence type="ECO:0000313" key="1">
    <source>
        <dbReference type="EMBL" id="KAL3808597.1"/>
    </source>
</evidence>
<comment type="caution">
    <text evidence="1">The sequence shown here is derived from an EMBL/GenBank/DDBJ whole genome shotgun (WGS) entry which is preliminary data.</text>
</comment>
<organism evidence="1 2">
    <name type="scientific">Cyclostephanos tholiformis</name>
    <dbReference type="NCBI Taxonomy" id="382380"/>
    <lineage>
        <taxon>Eukaryota</taxon>
        <taxon>Sar</taxon>
        <taxon>Stramenopiles</taxon>
        <taxon>Ochrophyta</taxon>
        <taxon>Bacillariophyta</taxon>
        <taxon>Coscinodiscophyceae</taxon>
        <taxon>Thalassiosirophycidae</taxon>
        <taxon>Stephanodiscales</taxon>
        <taxon>Stephanodiscaceae</taxon>
        <taxon>Cyclostephanos</taxon>
    </lineage>
</organism>
<name>A0ABD3R883_9STRA</name>
<sequence>ELRKRGFDLCHPINTSWYNDLIRDEGLIDDGSLFPLPEPNASIPVPVVAYDRHDDCDDDHGGGGRKKSYTTTNATYCNAILIGNTKNVWSHFINWLMSVVVDDDDDRTTREMEVVDDPSSATTVDDDDIRLLSSLERIDGPFDTFVEETITRTIRKCLHRRPDDDDDDEGARPSSAADRDGVVSCELFWSDGRRTRMIFTVIDDVDCHRRADVKPASTDAFLVSMTRAAKTTGVYWYDDAGTKMCVHSKYGTWTAFRALVVFETTGIFQHAIALSHPPPPRPCMVTDEEVERAKSIFAYALGASTSSSSPSSSSDNDDGIVGYGNTVGKSWEEVRDYLRCSATRTGASWEDVPESMRPWIWLRDCYASVGNYVDGGWRYDAPQLLYHYTRDRKILMMELRRAKGEEEKK</sequence>
<accession>A0ABD3R883</accession>
<keyword evidence="2" id="KW-1185">Reference proteome</keyword>
<dbReference type="EMBL" id="JALLPB020000486">
    <property type="protein sequence ID" value="KAL3808597.1"/>
    <property type="molecule type" value="Genomic_DNA"/>
</dbReference>
<feature type="non-terminal residue" evidence="1">
    <location>
        <position position="1"/>
    </location>
</feature>
<dbReference type="AlphaFoldDB" id="A0ABD3R883"/>
<protein>
    <submittedName>
        <fullName evidence="1">Uncharacterized protein</fullName>
    </submittedName>
</protein>
<proteinExistence type="predicted"/>
<evidence type="ECO:0000313" key="2">
    <source>
        <dbReference type="Proteomes" id="UP001530377"/>
    </source>
</evidence>
<reference evidence="1 2" key="1">
    <citation type="submission" date="2024-10" db="EMBL/GenBank/DDBJ databases">
        <title>Updated reference genomes for cyclostephanoid diatoms.</title>
        <authorList>
            <person name="Roberts W.R."/>
            <person name="Alverson A.J."/>
        </authorList>
    </citation>
    <scope>NUCLEOTIDE SEQUENCE [LARGE SCALE GENOMIC DNA]</scope>
    <source>
        <strain evidence="1 2">AJA228-03</strain>
    </source>
</reference>
<gene>
    <name evidence="1" type="ORF">ACHAXA_006558</name>
</gene>